<dbReference type="InterPro" id="IPR001932">
    <property type="entry name" value="PPM-type_phosphatase-like_dom"/>
</dbReference>
<dbReference type="AlphaFoldDB" id="A0A218WFF5"/>
<dbReference type="SUPFAM" id="SSF81606">
    <property type="entry name" value="PP2C-like"/>
    <property type="match status" value="1"/>
</dbReference>
<evidence type="ECO:0000313" key="3">
    <source>
        <dbReference type="EMBL" id="OWM70792.1"/>
    </source>
</evidence>
<organism evidence="3 4">
    <name type="scientific">Punica granatum</name>
    <name type="common">Pomegranate</name>
    <dbReference type="NCBI Taxonomy" id="22663"/>
    <lineage>
        <taxon>Eukaryota</taxon>
        <taxon>Viridiplantae</taxon>
        <taxon>Streptophyta</taxon>
        <taxon>Embryophyta</taxon>
        <taxon>Tracheophyta</taxon>
        <taxon>Spermatophyta</taxon>
        <taxon>Magnoliopsida</taxon>
        <taxon>eudicotyledons</taxon>
        <taxon>Gunneridae</taxon>
        <taxon>Pentapetalae</taxon>
        <taxon>rosids</taxon>
        <taxon>malvids</taxon>
        <taxon>Myrtales</taxon>
        <taxon>Lythraceae</taxon>
        <taxon>Punica</taxon>
    </lineage>
</organism>
<evidence type="ECO:0000259" key="2">
    <source>
        <dbReference type="Pfam" id="PF00481"/>
    </source>
</evidence>
<name>A0A218WFF5_PUNGR</name>
<gene>
    <name evidence="3" type="ORF">CDL15_Pgr014465</name>
</gene>
<protein>
    <recommendedName>
        <fullName evidence="2">PPM-type phosphatase domain-containing protein</fullName>
    </recommendedName>
</protein>
<comment type="caution">
    <text evidence="3">The sequence shown here is derived from an EMBL/GenBank/DDBJ whole genome shotgun (WGS) entry which is preliminary data.</text>
</comment>
<accession>A0A218WFF5</accession>
<sequence length="178" mass="19440">MARAFCDFCLKDFGLISVPDIFYRRLTEGDELIILATDGPGYGMFSRTREAVDIMASAPGRATASCPRSRGLCGSGLEAQDTPDEPCAAPLEEDTVEKTTMPTLEKVPQVSELTEEEEEEKPVNSRLGQSKRSLAESIANSEDDEWSALEGVARVNSLCSLPRFLSGDARSTSWRRGL</sequence>
<feature type="region of interest" description="Disordered" evidence="1">
    <location>
        <begin position="75"/>
        <end position="145"/>
    </location>
</feature>
<dbReference type="InterPro" id="IPR036457">
    <property type="entry name" value="PPM-type-like_dom_sf"/>
</dbReference>
<evidence type="ECO:0000313" key="4">
    <source>
        <dbReference type="Proteomes" id="UP000197138"/>
    </source>
</evidence>
<dbReference type="EMBL" id="MTKT01004609">
    <property type="protein sequence ID" value="OWM70792.1"/>
    <property type="molecule type" value="Genomic_DNA"/>
</dbReference>
<feature type="domain" description="PPM-type phosphatase" evidence="2">
    <location>
        <begin position="1"/>
        <end position="39"/>
    </location>
</feature>
<proteinExistence type="predicted"/>
<dbReference type="Pfam" id="PF00481">
    <property type="entry name" value="PP2C"/>
    <property type="match status" value="1"/>
</dbReference>
<evidence type="ECO:0000256" key="1">
    <source>
        <dbReference type="SAM" id="MobiDB-lite"/>
    </source>
</evidence>
<reference evidence="4" key="1">
    <citation type="journal article" date="2017" name="Plant J.">
        <title>The pomegranate (Punica granatum L.) genome and the genomics of punicalagin biosynthesis.</title>
        <authorList>
            <person name="Qin G."/>
            <person name="Xu C."/>
            <person name="Ming R."/>
            <person name="Tang H."/>
            <person name="Guyot R."/>
            <person name="Kramer E.M."/>
            <person name="Hu Y."/>
            <person name="Yi X."/>
            <person name="Qi Y."/>
            <person name="Xu X."/>
            <person name="Gao Z."/>
            <person name="Pan H."/>
            <person name="Jian J."/>
            <person name="Tian Y."/>
            <person name="Yue Z."/>
            <person name="Xu Y."/>
        </authorList>
    </citation>
    <scope>NUCLEOTIDE SEQUENCE [LARGE SCALE GENOMIC DNA]</scope>
    <source>
        <strain evidence="4">cv. Dabenzi</strain>
    </source>
</reference>
<dbReference type="Proteomes" id="UP000197138">
    <property type="component" value="Unassembled WGS sequence"/>
</dbReference>
<dbReference type="Gene3D" id="3.60.40.10">
    <property type="entry name" value="PPM-type phosphatase domain"/>
    <property type="match status" value="1"/>
</dbReference>